<feature type="compositionally biased region" description="Basic residues" evidence="1">
    <location>
        <begin position="209"/>
        <end position="226"/>
    </location>
</feature>
<accession>A0ABN9S4F6</accession>
<sequence length="226" mass="24138">MVLAEGKMHTSERCRAHTCHGRTSSRLLRTPRREKWSSGVHSAPAAWRPRAPLGGSRRQALPHEPEPCTESSRKSITPLRFVLASGRLLPARTHQARSAVKSPTTSQPLTPRPTLFGGESPPPSFGSESARSRAPARPTESSTSGRRAAREAQGGAHERPPRFRATEAQARRGRGGGAGSTGRGSRGGRAASQGAGRERGTGGEGGARGGRRWSRLTPGRRRLRAT</sequence>
<keyword evidence="3" id="KW-1185">Reference proteome</keyword>
<feature type="compositionally biased region" description="Basic and acidic residues" evidence="1">
    <location>
        <begin position="1"/>
        <end position="15"/>
    </location>
</feature>
<organism evidence="2 3">
    <name type="scientific">Prorocentrum cordatum</name>
    <dbReference type="NCBI Taxonomy" id="2364126"/>
    <lineage>
        <taxon>Eukaryota</taxon>
        <taxon>Sar</taxon>
        <taxon>Alveolata</taxon>
        <taxon>Dinophyceae</taxon>
        <taxon>Prorocentrales</taxon>
        <taxon>Prorocentraceae</taxon>
        <taxon>Prorocentrum</taxon>
    </lineage>
</organism>
<comment type="caution">
    <text evidence="2">The sequence shown here is derived from an EMBL/GenBank/DDBJ whole genome shotgun (WGS) entry which is preliminary data.</text>
</comment>
<gene>
    <name evidence="2" type="ORF">PCOR1329_LOCUS25839</name>
</gene>
<feature type="compositionally biased region" description="Basic and acidic residues" evidence="1">
    <location>
        <begin position="156"/>
        <end position="165"/>
    </location>
</feature>
<evidence type="ECO:0000313" key="2">
    <source>
        <dbReference type="EMBL" id="CAK0825808.1"/>
    </source>
</evidence>
<evidence type="ECO:0000256" key="1">
    <source>
        <dbReference type="SAM" id="MobiDB-lite"/>
    </source>
</evidence>
<feature type="compositionally biased region" description="Gly residues" evidence="1">
    <location>
        <begin position="175"/>
        <end position="187"/>
    </location>
</feature>
<evidence type="ECO:0000313" key="3">
    <source>
        <dbReference type="Proteomes" id="UP001189429"/>
    </source>
</evidence>
<dbReference type="EMBL" id="CAUYUJ010009091">
    <property type="protein sequence ID" value="CAK0825808.1"/>
    <property type="molecule type" value="Genomic_DNA"/>
</dbReference>
<dbReference type="Proteomes" id="UP001189429">
    <property type="component" value="Unassembled WGS sequence"/>
</dbReference>
<name>A0ABN9S4F6_9DINO</name>
<reference evidence="2" key="1">
    <citation type="submission" date="2023-10" db="EMBL/GenBank/DDBJ databases">
        <authorList>
            <person name="Chen Y."/>
            <person name="Shah S."/>
            <person name="Dougan E. K."/>
            <person name="Thang M."/>
            <person name="Chan C."/>
        </authorList>
    </citation>
    <scope>NUCLEOTIDE SEQUENCE [LARGE SCALE GENOMIC DNA]</scope>
</reference>
<protein>
    <submittedName>
        <fullName evidence="2">Uncharacterized protein</fullName>
    </submittedName>
</protein>
<feature type="region of interest" description="Disordered" evidence="1">
    <location>
        <begin position="1"/>
        <end position="226"/>
    </location>
</feature>
<proteinExistence type="predicted"/>